<dbReference type="InterPro" id="IPR004491">
    <property type="entry name" value="HslU"/>
</dbReference>
<comment type="similarity">
    <text evidence="1 5">Belongs to the ClpX chaperone family. HslU subfamily.</text>
</comment>
<feature type="binding site" evidence="5">
    <location>
        <position position="417"/>
    </location>
    <ligand>
        <name>ATP</name>
        <dbReference type="ChEBI" id="CHEBI:30616"/>
    </ligand>
</feature>
<dbReference type="InterPro" id="IPR003959">
    <property type="entry name" value="ATPase_AAA_core"/>
</dbReference>
<accession>A0ABX3I8D5</accession>
<organism evidence="9 10">
    <name type="scientific">Bacillus haynesii</name>
    <dbReference type="NCBI Taxonomy" id="1925021"/>
    <lineage>
        <taxon>Bacteria</taxon>
        <taxon>Bacillati</taxon>
        <taxon>Bacillota</taxon>
        <taxon>Bacilli</taxon>
        <taxon>Bacillales</taxon>
        <taxon>Bacillaceae</taxon>
        <taxon>Bacillus</taxon>
    </lineage>
</organism>
<dbReference type="EMBL" id="MRBL01000005">
    <property type="protein sequence ID" value="OMI29150.1"/>
    <property type="molecule type" value="Genomic_DNA"/>
</dbReference>
<feature type="binding site" evidence="5">
    <location>
        <position position="345"/>
    </location>
    <ligand>
        <name>ATP</name>
        <dbReference type="ChEBI" id="CHEBI:30616"/>
    </ligand>
</feature>
<evidence type="ECO:0000313" key="10">
    <source>
        <dbReference type="Proteomes" id="UP000187046"/>
    </source>
</evidence>
<dbReference type="HAMAP" id="MF_00249">
    <property type="entry name" value="HslU"/>
    <property type="match status" value="1"/>
</dbReference>
<dbReference type="SUPFAM" id="SSF52540">
    <property type="entry name" value="P-loop containing nucleoside triphosphate hydrolases"/>
    <property type="match status" value="1"/>
</dbReference>
<dbReference type="CDD" id="cd19498">
    <property type="entry name" value="RecA-like_HslU"/>
    <property type="match status" value="1"/>
</dbReference>
<evidence type="ECO:0000256" key="5">
    <source>
        <dbReference type="HAMAP-Rule" id="MF_00249"/>
    </source>
</evidence>
<keyword evidence="5" id="KW-0963">Cytoplasm</keyword>
<proteinExistence type="inferred from homology"/>
<keyword evidence="3 5" id="KW-0067">ATP-binding</keyword>
<dbReference type="SMART" id="SM01086">
    <property type="entry name" value="ClpB_D2-small"/>
    <property type="match status" value="1"/>
</dbReference>
<dbReference type="InterPro" id="IPR019489">
    <property type="entry name" value="Clp_ATPase_C"/>
</dbReference>
<dbReference type="NCBIfam" id="NF003544">
    <property type="entry name" value="PRK05201.1"/>
    <property type="match status" value="1"/>
</dbReference>
<feature type="binding site" evidence="5">
    <location>
        <position position="279"/>
    </location>
    <ligand>
        <name>ATP</name>
        <dbReference type="ChEBI" id="CHEBI:30616"/>
    </ligand>
</feature>
<evidence type="ECO:0000259" key="7">
    <source>
        <dbReference type="SMART" id="SM00382"/>
    </source>
</evidence>
<comment type="function">
    <text evidence="5">ATPase subunit of a proteasome-like degradation complex; this subunit has chaperone activity. The binding of ATP and its subsequent hydrolysis by HslU are essential for unfolding of protein substrates subsequently hydrolyzed by HslV. HslU recognizes the N-terminal part of its protein substrates and unfolds these before they are guided to HslV for hydrolysis.</text>
</comment>
<evidence type="ECO:0000256" key="6">
    <source>
        <dbReference type="SAM" id="MobiDB-lite"/>
    </source>
</evidence>
<evidence type="ECO:0000256" key="2">
    <source>
        <dbReference type="ARBA" id="ARBA00022741"/>
    </source>
</evidence>
<dbReference type="RefSeq" id="WP_076789528.1">
    <property type="nucleotide sequence ID" value="NZ_JAKYKF010000001.1"/>
</dbReference>
<dbReference type="NCBIfam" id="TIGR00390">
    <property type="entry name" value="hslU"/>
    <property type="match status" value="1"/>
</dbReference>
<dbReference type="Pfam" id="PF00004">
    <property type="entry name" value="AAA"/>
    <property type="match status" value="1"/>
</dbReference>
<dbReference type="InterPro" id="IPR050052">
    <property type="entry name" value="ATP-dep_Clp_protease_ClpX"/>
</dbReference>
<feature type="domain" description="AAA+ ATPase" evidence="7">
    <location>
        <begin position="51"/>
        <end position="356"/>
    </location>
</feature>
<dbReference type="Gene3D" id="3.40.50.300">
    <property type="entry name" value="P-loop containing nucleotide triphosphate hydrolases"/>
    <property type="match status" value="2"/>
</dbReference>
<evidence type="ECO:0000313" key="9">
    <source>
        <dbReference type="EMBL" id="OMI29150.1"/>
    </source>
</evidence>
<evidence type="ECO:0000256" key="4">
    <source>
        <dbReference type="ARBA" id="ARBA00023186"/>
    </source>
</evidence>
<comment type="subunit">
    <text evidence="5">A double ring-shaped homohexamer of HslV is capped on each side by a ring-shaped HslU homohexamer. The assembly of the HslU/HslV complex is dependent on binding of ATP.</text>
</comment>
<dbReference type="PANTHER" id="PTHR48102">
    <property type="entry name" value="ATP-DEPENDENT CLP PROTEASE ATP-BINDING SUBUNIT CLPX-LIKE, MITOCHONDRIAL-RELATED"/>
    <property type="match status" value="1"/>
</dbReference>
<name>A0ABX3I8D5_9BACI</name>
<evidence type="ECO:0000259" key="8">
    <source>
        <dbReference type="SMART" id="SM01086"/>
    </source>
</evidence>
<keyword evidence="2 5" id="KW-0547">Nucleotide-binding</keyword>
<dbReference type="SMART" id="SM00382">
    <property type="entry name" value="AAA"/>
    <property type="match status" value="1"/>
</dbReference>
<gene>
    <name evidence="5" type="primary">hslU</name>
    <name evidence="9" type="ORF">BTA31_05240</name>
</gene>
<dbReference type="InterPro" id="IPR003593">
    <property type="entry name" value="AAA+_ATPase"/>
</dbReference>
<feature type="domain" description="Clp ATPase C-terminal" evidence="8">
    <location>
        <begin position="359"/>
        <end position="453"/>
    </location>
</feature>
<comment type="subcellular location">
    <subcellularLocation>
        <location evidence="5">Cytoplasm</location>
    </subcellularLocation>
</comment>
<sequence length="467" mass="52650">MEKKPLTPRQIVERLDQYIVGQLDAKKAVAVALRNRYRRSLLDEKLREEIVPKNILMMGPTGVGKTEIARRIAKLVGAPFVKIEATKFTEVGYVGRDVESMVRDLVETSIRLVKEEKMNEVKGIAEENANKRLVRLLVPGRKKQTGAKNPFEMLFGGNQDQDTNEAEKHEDTDIENNRKRIAHQLALGELEDHYVTVEVEEQQPSMFDMLQGSGMEQMGMNMQDALSSLMPKKKKRRKLTVREARKVLTNEEAAKLIDMDEAAQEAVLRAEQSGIIFIDEIDKIAKKSGASSSADVSREGVQRDILPIVEGSTVMTKYGAVKTDHVLFIAAGAFHMAKPSDLIPELQGRFPIRVELQKLSIDDFVKILTEPDNALLKQYKALLKTEGISLEFSDDAIRKIAEVAYHVNQDTDNIGARRLHTILERLLEELSFEAPDVMMEEVVITPQYVEEKLGSIAKNKDLSQFIL</sequence>
<feature type="region of interest" description="Disordered" evidence="6">
    <location>
        <begin position="147"/>
        <end position="173"/>
    </location>
</feature>
<dbReference type="Proteomes" id="UP000187046">
    <property type="component" value="Unassembled WGS sequence"/>
</dbReference>
<evidence type="ECO:0000256" key="3">
    <source>
        <dbReference type="ARBA" id="ARBA00022840"/>
    </source>
</evidence>
<protein>
    <recommendedName>
        <fullName evidence="5">ATP-dependent protease ATPase subunit HslU</fullName>
    </recommendedName>
    <alternativeName>
        <fullName evidence="5">Unfoldase HslU</fullName>
    </alternativeName>
</protein>
<reference evidence="9 10" key="1">
    <citation type="submission" date="2016-12" db="EMBL/GenBank/DDBJ databases">
        <title>Bacillus phylogenomics.</title>
        <authorList>
            <person name="Dunlap C."/>
        </authorList>
    </citation>
    <scope>NUCLEOTIDE SEQUENCE [LARGE SCALE GENOMIC DNA]</scope>
    <source>
        <strain evidence="9 10">NRRL B-41327</strain>
    </source>
</reference>
<feature type="binding site" evidence="5">
    <location>
        <position position="20"/>
    </location>
    <ligand>
        <name>ATP</name>
        <dbReference type="ChEBI" id="CHEBI:30616"/>
    </ligand>
</feature>
<dbReference type="PANTHER" id="PTHR48102:SF3">
    <property type="entry name" value="ATP-DEPENDENT PROTEASE ATPASE SUBUNIT HSLU"/>
    <property type="match status" value="1"/>
</dbReference>
<keyword evidence="4 5" id="KW-0143">Chaperone</keyword>
<dbReference type="InterPro" id="IPR027417">
    <property type="entry name" value="P-loop_NTPase"/>
</dbReference>
<dbReference type="Pfam" id="PF10431">
    <property type="entry name" value="ClpB_D2-small"/>
    <property type="match status" value="1"/>
</dbReference>
<keyword evidence="10" id="KW-1185">Reference proteome</keyword>
<dbReference type="Gene3D" id="1.10.8.60">
    <property type="match status" value="1"/>
</dbReference>
<dbReference type="Pfam" id="PF07724">
    <property type="entry name" value="AAA_2"/>
    <property type="match status" value="1"/>
</dbReference>
<evidence type="ECO:0000256" key="1">
    <source>
        <dbReference type="ARBA" id="ARBA00009771"/>
    </source>
</evidence>
<comment type="caution">
    <text evidence="9">The sequence shown here is derived from an EMBL/GenBank/DDBJ whole genome shotgun (WGS) entry which is preliminary data.</text>
</comment>
<feature type="binding site" evidence="5">
    <location>
        <begin position="62"/>
        <end position="67"/>
    </location>
    <ligand>
        <name>ATP</name>
        <dbReference type="ChEBI" id="CHEBI:30616"/>
    </ligand>
</feature>